<protein>
    <submittedName>
        <fullName evidence="2">SH3 domain-containing protein</fullName>
    </submittedName>
</protein>
<keyword evidence="3" id="KW-1185">Reference proteome</keyword>
<organism evidence="2 3">
    <name type="scientific">Streptomyces calidiresistens</name>
    <dbReference type="NCBI Taxonomy" id="1485586"/>
    <lineage>
        <taxon>Bacteria</taxon>
        <taxon>Bacillati</taxon>
        <taxon>Actinomycetota</taxon>
        <taxon>Actinomycetes</taxon>
        <taxon>Kitasatosporales</taxon>
        <taxon>Streptomycetaceae</taxon>
        <taxon>Streptomyces</taxon>
    </lineage>
</organism>
<dbReference type="Pfam" id="PF08239">
    <property type="entry name" value="SH3_3"/>
    <property type="match status" value="1"/>
</dbReference>
<dbReference type="Gene3D" id="2.30.30.40">
    <property type="entry name" value="SH3 Domains"/>
    <property type="match status" value="1"/>
</dbReference>
<sequence>MHAKQPTGTVVARTGVNVRSEPNTRSRVLDTYPYGATIALRCKVYGENVDGNRIWYKVEGRTGWVTARYVRNNNPVPWC</sequence>
<proteinExistence type="predicted"/>
<evidence type="ECO:0000313" key="2">
    <source>
        <dbReference type="EMBL" id="MBB0230462.1"/>
    </source>
</evidence>
<name>A0A7W3T3Y3_9ACTN</name>
<dbReference type="AlphaFoldDB" id="A0A7W3T3Y3"/>
<evidence type="ECO:0000259" key="1">
    <source>
        <dbReference type="PROSITE" id="PS51781"/>
    </source>
</evidence>
<dbReference type="PROSITE" id="PS51781">
    <property type="entry name" value="SH3B"/>
    <property type="match status" value="1"/>
</dbReference>
<reference evidence="3" key="1">
    <citation type="submission" date="2019-10" db="EMBL/GenBank/DDBJ databases">
        <title>Streptomyces sp. nov., a novel actinobacterium isolated from alkaline environment.</title>
        <authorList>
            <person name="Golinska P."/>
        </authorList>
    </citation>
    <scope>NUCLEOTIDE SEQUENCE [LARGE SCALE GENOMIC DNA]</scope>
    <source>
        <strain evidence="3">DSM 42108</strain>
    </source>
</reference>
<feature type="domain" description="SH3b" evidence="1">
    <location>
        <begin position="5"/>
        <end position="74"/>
    </location>
</feature>
<accession>A0A7W3T3Y3</accession>
<evidence type="ECO:0000313" key="3">
    <source>
        <dbReference type="Proteomes" id="UP000530234"/>
    </source>
</evidence>
<comment type="caution">
    <text evidence="2">The sequence shown here is derived from an EMBL/GenBank/DDBJ whole genome shotgun (WGS) entry which is preliminary data.</text>
</comment>
<gene>
    <name evidence="2" type="ORF">FOE67_13300</name>
</gene>
<dbReference type="EMBL" id="VKHS01000285">
    <property type="protein sequence ID" value="MBB0230462.1"/>
    <property type="molecule type" value="Genomic_DNA"/>
</dbReference>
<dbReference type="Proteomes" id="UP000530234">
    <property type="component" value="Unassembled WGS sequence"/>
</dbReference>
<dbReference type="InterPro" id="IPR003646">
    <property type="entry name" value="SH3-like_bac-type"/>
</dbReference>